<evidence type="ECO:0000256" key="4">
    <source>
        <dbReference type="ARBA" id="ARBA00022692"/>
    </source>
</evidence>
<keyword evidence="4 12" id="KW-0812">Transmembrane</keyword>
<feature type="region of interest" description="Disordered" evidence="11">
    <location>
        <begin position="359"/>
        <end position="392"/>
    </location>
</feature>
<dbReference type="FunFam" id="3.40.50.300:FF:000610">
    <property type="entry name" value="Multidrug resistance-associated ABC transporter"/>
    <property type="match status" value="1"/>
</dbReference>
<dbReference type="FunFam" id="3.40.50.300:FF:000825">
    <property type="entry name" value="ABC bile acid transporter"/>
    <property type="match status" value="1"/>
</dbReference>
<name>A0A162JH63_CORFA</name>
<dbReference type="CDD" id="cd18604">
    <property type="entry name" value="ABC_6TM_VMR1_D2_like"/>
    <property type="match status" value="1"/>
</dbReference>
<evidence type="ECO:0000256" key="10">
    <source>
        <dbReference type="ARBA" id="ARBA00023180"/>
    </source>
</evidence>
<proteinExistence type="inferred from homology"/>
<evidence type="ECO:0000256" key="2">
    <source>
        <dbReference type="ARBA" id="ARBA00009726"/>
    </source>
</evidence>
<keyword evidence="16" id="KW-1185">Reference proteome</keyword>
<dbReference type="CDD" id="cd18596">
    <property type="entry name" value="ABC_6TM_VMR1_D1_like"/>
    <property type="match status" value="1"/>
</dbReference>
<dbReference type="InterPro" id="IPR036640">
    <property type="entry name" value="ABC1_TM_sf"/>
</dbReference>
<dbReference type="PROSITE" id="PS50893">
    <property type="entry name" value="ABC_TRANSPORTER_2"/>
    <property type="match status" value="2"/>
</dbReference>
<feature type="transmembrane region" description="Helical" evidence="12">
    <location>
        <begin position="266"/>
        <end position="286"/>
    </location>
</feature>
<dbReference type="GO" id="GO:0140359">
    <property type="term" value="F:ABC-type transporter activity"/>
    <property type="evidence" value="ECO:0007669"/>
    <property type="project" value="InterPro"/>
</dbReference>
<comment type="caution">
    <text evidence="15">The sequence shown here is derived from an EMBL/GenBank/DDBJ whole genome shotgun (WGS) entry which is preliminary data.</text>
</comment>
<keyword evidence="6" id="KW-0547">Nucleotide-binding</keyword>
<dbReference type="OrthoDB" id="6500128at2759"/>
<dbReference type="CDD" id="cd03244">
    <property type="entry name" value="ABCC_MRP_domain2"/>
    <property type="match status" value="1"/>
</dbReference>
<dbReference type="InterPro" id="IPR011527">
    <property type="entry name" value="ABC1_TM_dom"/>
</dbReference>
<feature type="domain" description="ABC transmembrane type-1" evidence="14">
    <location>
        <begin position="936"/>
        <end position="1250"/>
    </location>
</feature>
<feature type="transmembrane region" description="Helical" evidence="12">
    <location>
        <begin position="448"/>
        <end position="469"/>
    </location>
</feature>
<dbReference type="Gene3D" id="1.20.1560.10">
    <property type="entry name" value="ABC transporter type 1, transmembrane domain"/>
    <property type="match status" value="2"/>
</dbReference>
<organism evidence="15 16">
    <name type="scientific">Cordyceps fumosorosea (strain ARSEF 2679)</name>
    <name type="common">Isaria fumosorosea</name>
    <dbReference type="NCBI Taxonomy" id="1081104"/>
    <lineage>
        <taxon>Eukaryota</taxon>
        <taxon>Fungi</taxon>
        <taxon>Dikarya</taxon>
        <taxon>Ascomycota</taxon>
        <taxon>Pezizomycotina</taxon>
        <taxon>Sordariomycetes</taxon>
        <taxon>Hypocreomycetidae</taxon>
        <taxon>Hypocreales</taxon>
        <taxon>Cordycipitaceae</taxon>
        <taxon>Cordyceps</taxon>
    </lineage>
</organism>
<dbReference type="Pfam" id="PF00005">
    <property type="entry name" value="ABC_tran"/>
    <property type="match status" value="2"/>
</dbReference>
<evidence type="ECO:0000256" key="1">
    <source>
        <dbReference type="ARBA" id="ARBA00004141"/>
    </source>
</evidence>
<protein>
    <submittedName>
        <fullName evidence="15">ABC transporter, transmembrane domain, type 1</fullName>
    </submittedName>
</protein>
<feature type="transmembrane region" description="Helical" evidence="12">
    <location>
        <begin position="561"/>
        <end position="586"/>
    </location>
</feature>
<feature type="transmembrane region" description="Helical" evidence="12">
    <location>
        <begin position="1222"/>
        <end position="1242"/>
    </location>
</feature>
<feature type="domain" description="ABC transporter" evidence="13">
    <location>
        <begin position="614"/>
        <end position="865"/>
    </location>
</feature>
<sequence length="1554" mass="171550">MDHDQLLKASVAGLAVAGLTTVPALSAIISQIRSRAPKDNFYEDQDGVATPESIAAFSNKASKFAVTFFAAATAALSIALSVLNTANATQEGLFLSTWLTTGAWILILLQAVCLAAHHNFIKVYDLGLGIFLGSLVNIIVATAETNHVGQYQSLQRDITLILRICTLASAGLLAISSALIPRRPDVFYNDEPVDRNFSVNALNRFTWGWGRKTLDLGGKKGDLKQTDVPRPPSYARSKSLVEAWESFKFGAGLLKNLIRLYGWRFAIQWTGTLFRVAVGMIPYIILLRLIQKLENTPRDEMRFGDFWLHVVGLGLCGITEQWLDGYLNWYAIVGMGIPMSAQLSALVFEKSLRRKNVKTAEKNRDTDGETKKDDNDNKKDDKDKKEEKDDKADETVLRSRQAIVNLVGVDSRRIADFLAMHFIIINAISKLILYSVFLIQLIGYQPYLAGVIAWAIVLPINMYASKIYLKQEDKLMKIRDEKLAMINEALLGIRQIKFSALEKEWSARIMAKRGKELGTIRYIFAIDLILFTCWIVSPILLAVVSLAVYAIQNGSLKPSTAFVAIGIFKSLEMSLSVLPEFIGYGLDTLISVRRLGKYLEGPEMTDIITRGHDAAFDNASVAWPVDDEVPEDERFVLRDLNLSFPQGELSVISGKTGTGKSLLLSSLIGEVDLLAGRVIMPPSLPPAERNDSKAHKGNWILPGTIAYVSQSPWLENATLRDNIIFGLPYDEERYNNVIEVCALRKDLDILEDGDQTELGANGINLSGGQKWRVTLARSVYSRAELLLLDDIFSAVDAHVGRQIFEKCISGPICQGRTRILVTHHVALVESKTKYLVELGEGTVLHSGLTSDLAEDGTLYKIRSHTQTEAEIQADEAANAETMVNSEEGSDAENELQKVPSKSAKKFVEDEKIEKGSVKRHVYATYINASGGLPFWIACGCFYIAYEAGNVGRNWWLQIWTGKTVDSPADNSTLSINTFSSHGTASMFSLQHGSLHASAAPVDDSDLHLGFYLGVYAAIALASGIIGSMRMLWAFTMSLKASQKLFEQILFTVVRTPLRWLDTVPVGRVLNRMTADFDVIDTRLSFSISFFIGRCLAIIAVCAASTLVTPLVLPLALLLIIGAGFIGKKYMDGARPMKRLESNSKSPVFELFNTTLAGVSTLRAFQKNKDYIKRMHYHLDTWNTNKVHFWIFNRWMGIRMAAIGTVFTTCVGIVIILTKTNAAMAGFAMSFALDFANTILFAIRAYAGLELDMNAAERVVEYSELKMEKQDGVEPPAAWPTSGTVEMKDVVVGYADDLPAVLKGVSFAVKNNERVGVIGRTGAGKSSMTLALFRFLEARSGSIIIDGRDISKIDLHSLRSRLAIIPQDPVLFSGTVRSNLDPFERYTDEELRECLQRVHLVDSQPVTPANEPASSSNSTVAPQNTNIFRDLNSGISESGGNLSQGQRQLLCIARAIVARPKIMVLDEATSAVDMATDALIQRSIREEFDNSTLLVIAHRLSTIADFDKILVLSEGTVAEYGSPRELWDKEGSIFRDMCEHSGEKDKLEATILGKK</sequence>
<feature type="transmembrane region" description="Helical" evidence="12">
    <location>
        <begin position="522"/>
        <end position="549"/>
    </location>
</feature>
<dbReference type="PROSITE" id="PS00211">
    <property type="entry name" value="ABC_TRANSPORTER_1"/>
    <property type="match status" value="1"/>
</dbReference>
<dbReference type="Gene3D" id="3.40.50.300">
    <property type="entry name" value="P-loop containing nucleotide triphosphate hydrolases"/>
    <property type="match status" value="2"/>
</dbReference>
<dbReference type="STRING" id="1081104.A0A162JH63"/>
<feature type="transmembrane region" description="Helical" evidence="12">
    <location>
        <begin position="1010"/>
        <end position="1034"/>
    </location>
</feature>
<feature type="transmembrane region" description="Helical" evidence="12">
    <location>
        <begin position="329"/>
        <end position="348"/>
    </location>
</feature>
<dbReference type="GO" id="GO:0016887">
    <property type="term" value="F:ATP hydrolysis activity"/>
    <property type="evidence" value="ECO:0007669"/>
    <property type="project" value="InterPro"/>
</dbReference>
<keyword evidence="9 12" id="KW-0472">Membrane</keyword>
<gene>
    <name evidence="15" type="ORF">ISF_03297</name>
</gene>
<dbReference type="Proteomes" id="UP000076744">
    <property type="component" value="Unassembled WGS sequence"/>
</dbReference>
<evidence type="ECO:0000259" key="14">
    <source>
        <dbReference type="PROSITE" id="PS50929"/>
    </source>
</evidence>
<evidence type="ECO:0000256" key="7">
    <source>
        <dbReference type="ARBA" id="ARBA00022840"/>
    </source>
</evidence>
<dbReference type="RefSeq" id="XP_018705792.1">
    <property type="nucleotide sequence ID" value="XM_018846903.1"/>
</dbReference>
<dbReference type="InterPro" id="IPR027417">
    <property type="entry name" value="P-loop_NTPase"/>
</dbReference>
<feature type="domain" description="ABC transporter" evidence="13">
    <location>
        <begin position="1284"/>
        <end position="1538"/>
    </location>
</feature>
<dbReference type="PANTHER" id="PTHR24223:SF456">
    <property type="entry name" value="MULTIDRUG RESISTANCE-ASSOCIATED PROTEIN LETHAL(2)03659"/>
    <property type="match status" value="1"/>
</dbReference>
<evidence type="ECO:0000313" key="16">
    <source>
        <dbReference type="Proteomes" id="UP000076744"/>
    </source>
</evidence>
<comment type="subcellular location">
    <subcellularLocation>
        <location evidence="1">Membrane</location>
        <topology evidence="1">Multi-pass membrane protein</topology>
    </subcellularLocation>
</comment>
<reference evidence="15 16" key="1">
    <citation type="journal article" date="2016" name="Genome Biol. Evol.">
        <title>Divergent and convergent evolution of fungal pathogenicity.</title>
        <authorList>
            <person name="Shang Y."/>
            <person name="Xiao G."/>
            <person name="Zheng P."/>
            <person name="Cen K."/>
            <person name="Zhan S."/>
            <person name="Wang C."/>
        </authorList>
    </citation>
    <scope>NUCLEOTIDE SEQUENCE [LARGE SCALE GENOMIC DNA]</scope>
    <source>
        <strain evidence="15 16">ARSEF 2679</strain>
    </source>
</reference>
<evidence type="ECO:0000256" key="12">
    <source>
        <dbReference type="SAM" id="Phobius"/>
    </source>
</evidence>
<evidence type="ECO:0000256" key="5">
    <source>
        <dbReference type="ARBA" id="ARBA00022737"/>
    </source>
</evidence>
<feature type="transmembrane region" description="Helical" evidence="12">
    <location>
        <begin position="64"/>
        <end position="83"/>
    </location>
</feature>
<evidence type="ECO:0000256" key="8">
    <source>
        <dbReference type="ARBA" id="ARBA00022989"/>
    </source>
</evidence>
<evidence type="ECO:0000256" key="9">
    <source>
        <dbReference type="ARBA" id="ARBA00023136"/>
    </source>
</evidence>
<keyword evidence="8 12" id="KW-1133">Transmembrane helix</keyword>
<dbReference type="InterPro" id="IPR050173">
    <property type="entry name" value="ABC_transporter_C-like"/>
</dbReference>
<evidence type="ECO:0000256" key="6">
    <source>
        <dbReference type="ARBA" id="ARBA00022741"/>
    </source>
</evidence>
<feature type="domain" description="ABC transmembrane type-1" evidence="14">
    <location>
        <begin position="403"/>
        <end position="587"/>
    </location>
</feature>
<dbReference type="SUPFAM" id="SSF52540">
    <property type="entry name" value="P-loop containing nucleoside triphosphate hydrolases"/>
    <property type="match status" value="2"/>
</dbReference>
<dbReference type="CDD" id="cd03250">
    <property type="entry name" value="ABCC_MRP_domain1"/>
    <property type="match status" value="1"/>
</dbReference>
<keyword evidence="10" id="KW-0325">Glycoprotein</keyword>
<dbReference type="SUPFAM" id="SSF90123">
    <property type="entry name" value="ABC transporter transmembrane region"/>
    <property type="match status" value="2"/>
</dbReference>
<keyword evidence="5" id="KW-0677">Repeat</keyword>
<feature type="transmembrane region" description="Helical" evidence="12">
    <location>
        <begin position="6"/>
        <end position="29"/>
    </location>
</feature>
<keyword evidence="3" id="KW-0813">Transport</keyword>
<evidence type="ECO:0000313" key="15">
    <source>
        <dbReference type="EMBL" id="OAA68922.1"/>
    </source>
</evidence>
<feature type="transmembrane region" description="Helical" evidence="12">
    <location>
        <begin position="921"/>
        <end position="945"/>
    </location>
</feature>
<feature type="transmembrane region" description="Helical" evidence="12">
    <location>
        <begin position="1094"/>
        <end position="1125"/>
    </location>
</feature>
<feature type="transmembrane region" description="Helical" evidence="12">
    <location>
        <begin position="95"/>
        <end position="116"/>
    </location>
</feature>
<evidence type="ECO:0000256" key="11">
    <source>
        <dbReference type="SAM" id="MobiDB-lite"/>
    </source>
</evidence>
<dbReference type="GeneID" id="30019589"/>
<dbReference type="EMBL" id="AZHB01000006">
    <property type="protein sequence ID" value="OAA68922.1"/>
    <property type="molecule type" value="Genomic_DNA"/>
</dbReference>
<dbReference type="InterPro" id="IPR003439">
    <property type="entry name" value="ABC_transporter-like_ATP-bd"/>
</dbReference>
<feature type="transmembrane region" description="Helical" evidence="12">
    <location>
        <begin position="160"/>
        <end position="180"/>
    </location>
</feature>
<keyword evidence="7" id="KW-0067">ATP-binding</keyword>
<dbReference type="Pfam" id="PF00664">
    <property type="entry name" value="ABC_membrane"/>
    <property type="match status" value="2"/>
</dbReference>
<feature type="transmembrane region" description="Helical" evidence="12">
    <location>
        <begin position="422"/>
        <end position="442"/>
    </location>
</feature>
<dbReference type="InterPro" id="IPR017871">
    <property type="entry name" value="ABC_transporter-like_CS"/>
</dbReference>
<dbReference type="SMART" id="SM00382">
    <property type="entry name" value="AAA"/>
    <property type="match status" value="2"/>
</dbReference>
<feature type="transmembrane region" description="Helical" evidence="12">
    <location>
        <begin position="1195"/>
        <end position="1216"/>
    </location>
</feature>
<evidence type="ECO:0000259" key="13">
    <source>
        <dbReference type="PROSITE" id="PS50893"/>
    </source>
</evidence>
<comment type="similarity">
    <text evidence="2">Belongs to the ABC transporter superfamily. ABCC family. Conjugate transporter (TC 3.A.1.208) subfamily.</text>
</comment>
<dbReference type="InterPro" id="IPR003593">
    <property type="entry name" value="AAA+_ATPase"/>
</dbReference>
<dbReference type="GO" id="GO:0005524">
    <property type="term" value="F:ATP binding"/>
    <property type="evidence" value="ECO:0007669"/>
    <property type="project" value="UniProtKB-KW"/>
</dbReference>
<dbReference type="GO" id="GO:0016020">
    <property type="term" value="C:membrane"/>
    <property type="evidence" value="ECO:0007669"/>
    <property type="project" value="UniProtKB-SubCell"/>
</dbReference>
<evidence type="ECO:0000256" key="3">
    <source>
        <dbReference type="ARBA" id="ARBA00022448"/>
    </source>
</evidence>
<dbReference type="PANTHER" id="PTHR24223">
    <property type="entry name" value="ATP-BINDING CASSETTE SUB-FAMILY C"/>
    <property type="match status" value="1"/>
</dbReference>
<accession>A0A162JH63</accession>
<dbReference type="PROSITE" id="PS50929">
    <property type="entry name" value="ABC_TM1F"/>
    <property type="match status" value="2"/>
</dbReference>